<sequence length="72" mass="8242">MTGRTKKCPYCHVVLKAEDKKCFSCKHKVGPPNEFGIAEKPTDWMSYIVAIVATGGFIYFVYWLFFLKESGQ</sequence>
<dbReference type="AlphaFoldDB" id="A0A975GQI0"/>
<dbReference type="Proteomes" id="UP000663722">
    <property type="component" value="Chromosome"/>
</dbReference>
<organism evidence="2 3">
    <name type="scientific">Desulfonema magnum</name>
    <dbReference type="NCBI Taxonomy" id="45655"/>
    <lineage>
        <taxon>Bacteria</taxon>
        <taxon>Pseudomonadati</taxon>
        <taxon>Thermodesulfobacteriota</taxon>
        <taxon>Desulfobacteria</taxon>
        <taxon>Desulfobacterales</taxon>
        <taxon>Desulfococcaceae</taxon>
        <taxon>Desulfonema</taxon>
    </lineage>
</organism>
<keyword evidence="3" id="KW-1185">Reference proteome</keyword>
<dbReference type="EMBL" id="CP061800">
    <property type="protein sequence ID" value="QTA89925.1"/>
    <property type="molecule type" value="Genomic_DNA"/>
</dbReference>
<accession>A0A975GQI0</accession>
<keyword evidence="1" id="KW-0472">Membrane</keyword>
<reference evidence="2" key="1">
    <citation type="journal article" date="2021" name="Microb. Physiol.">
        <title>Proteogenomic Insights into the Physiology of Marine, Sulfate-Reducing, Filamentous Desulfonema limicola and Desulfonema magnum.</title>
        <authorList>
            <person name="Schnaars V."/>
            <person name="Wohlbrand L."/>
            <person name="Scheve S."/>
            <person name="Hinrichs C."/>
            <person name="Reinhardt R."/>
            <person name="Rabus R."/>
        </authorList>
    </citation>
    <scope>NUCLEOTIDE SEQUENCE</scope>
    <source>
        <strain evidence="2">4be13</strain>
    </source>
</reference>
<keyword evidence="1" id="KW-0812">Transmembrane</keyword>
<evidence type="ECO:0000256" key="1">
    <source>
        <dbReference type="SAM" id="Phobius"/>
    </source>
</evidence>
<evidence type="ECO:0000313" key="2">
    <source>
        <dbReference type="EMBL" id="QTA89925.1"/>
    </source>
</evidence>
<proteinExistence type="predicted"/>
<dbReference type="KEGG" id="dmm:dnm_059840"/>
<protein>
    <submittedName>
        <fullName evidence="2">Uncharacterized protein</fullName>
    </submittedName>
</protein>
<keyword evidence="1" id="KW-1133">Transmembrane helix</keyword>
<gene>
    <name evidence="2" type="ORF">dnm_059840</name>
</gene>
<name>A0A975GQI0_9BACT</name>
<dbReference type="RefSeq" id="WP_207678347.1">
    <property type="nucleotide sequence ID" value="NZ_CP061800.1"/>
</dbReference>
<feature type="transmembrane region" description="Helical" evidence="1">
    <location>
        <begin position="44"/>
        <end position="67"/>
    </location>
</feature>
<evidence type="ECO:0000313" key="3">
    <source>
        <dbReference type="Proteomes" id="UP000663722"/>
    </source>
</evidence>